<feature type="signal peptide" evidence="6">
    <location>
        <begin position="1"/>
        <end position="18"/>
    </location>
</feature>
<evidence type="ECO:0000256" key="1">
    <source>
        <dbReference type="ARBA" id="ARBA00004167"/>
    </source>
</evidence>
<dbReference type="GO" id="GO:0009100">
    <property type="term" value="P:glycoprotein metabolic process"/>
    <property type="evidence" value="ECO:0007669"/>
    <property type="project" value="UniProtKB-ARBA"/>
</dbReference>
<dbReference type="PANTHER" id="PTHR15407:SF28">
    <property type="entry name" value="RIBITOL-5-PHOSPHATE TRANSFERASE FKTN"/>
    <property type="match status" value="1"/>
</dbReference>
<dbReference type="EMBL" id="ONZQ02000008">
    <property type="protein sequence ID" value="SPO03506.1"/>
    <property type="molecule type" value="Genomic_DNA"/>
</dbReference>
<dbReference type="GO" id="GO:0016020">
    <property type="term" value="C:membrane"/>
    <property type="evidence" value="ECO:0007669"/>
    <property type="project" value="UniProtKB-SubCell"/>
</dbReference>
<organism evidence="8 9">
    <name type="scientific">Cephalotrichum gorgonifer</name>
    <dbReference type="NCBI Taxonomy" id="2041049"/>
    <lineage>
        <taxon>Eukaryota</taxon>
        <taxon>Fungi</taxon>
        <taxon>Dikarya</taxon>
        <taxon>Ascomycota</taxon>
        <taxon>Pezizomycotina</taxon>
        <taxon>Sordariomycetes</taxon>
        <taxon>Hypocreomycetidae</taxon>
        <taxon>Microascales</taxon>
        <taxon>Microascaceae</taxon>
        <taxon>Cephalotrichum</taxon>
    </lineage>
</organism>
<feature type="domain" description="LicD/FKTN/FKRP nucleotidyltransferase" evidence="7">
    <location>
        <begin position="88"/>
        <end position="195"/>
    </location>
</feature>
<dbReference type="InterPro" id="IPR007074">
    <property type="entry name" value="LicD/FKTN/FKRP_NTP_transf"/>
</dbReference>
<evidence type="ECO:0000256" key="2">
    <source>
        <dbReference type="ARBA" id="ARBA00022692"/>
    </source>
</evidence>
<feature type="region of interest" description="Disordered" evidence="5">
    <location>
        <begin position="272"/>
        <end position="297"/>
    </location>
</feature>
<accession>A0AAE8MZB4</accession>
<sequence length="297" mass="34232">MKFTNTLALLALIPSALSLPSPAVEQQGNGLAKREEKKKDTKYFHEAGGDEHLSHYDRRYFQGKVSYAEHRTVLRELIRSYVTNFEKMGAETWIAHGTLLGWWWNGKIMPWDYDLDVQVSTATLRYLGEKWNQTTHEHTFVNSDGVTVNTTYLLDVNPHHIDIDRGDGQNIIDARWIDMSNGAFVDITGLAERDPANHPGVWSCKNYHRYKTTDLYPMRVTEYEGVKATIPYAFERILIGEYGTKSLVTTEWQGHRWQPDLKDWVKTPERIAQEEEKARKEAEEAAKKAAEEKNKSS</sequence>
<dbReference type="Pfam" id="PF04991">
    <property type="entry name" value="LicD"/>
    <property type="match status" value="1"/>
</dbReference>
<evidence type="ECO:0000259" key="7">
    <source>
        <dbReference type="Pfam" id="PF04991"/>
    </source>
</evidence>
<proteinExistence type="predicted"/>
<name>A0AAE8MZB4_9PEZI</name>
<dbReference type="InterPro" id="IPR009644">
    <property type="entry name" value="FKTN/MNN4/W02B3.4-1"/>
</dbReference>
<feature type="chain" id="PRO_5042115120" evidence="6">
    <location>
        <begin position="19"/>
        <end position="297"/>
    </location>
</feature>
<comment type="caution">
    <text evidence="8">The sequence shown here is derived from an EMBL/GenBank/DDBJ whole genome shotgun (WGS) entry which is preliminary data.</text>
</comment>
<reference evidence="8" key="1">
    <citation type="submission" date="2018-03" db="EMBL/GenBank/DDBJ databases">
        <authorList>
            <person name="Guldener U."/>
        </authorList>
    </citation>
    <scope>NUCLEOTIDE SEQUENCE</scope>
</reference>
<comment type="subcellular location">
    <subcellularLocation>
        <location evidence="1">Membrane</location>
        <topology evidence="1">Single-pass membrane protein</topology>
    </subcellularLocation>
</comment>
<keyword evidence="4" id="KW-0472">Membrane</keyword>
<dbReference type="Proteomes" id="UP001187682">
    <property type="component" value="Unassembled WGS sequence"/>
</dbReference>
<evidence type="ECO:0000256" key="5">
    <source>
        <dbReference type="SAM" id="MobiDB-lite"/>
    </source>
</evidence>
<dbReference type="AlphaFoldDB" id="A0AAE8MZB4"/>
<evidence type="ECO:0000256" key="6">
    <source>
        <dbReference type="SAM" id="SignalP"/>
    </source>
</evidence>
<gene>
    <name evidence="8" type="ORF">DNG_06189</name>
</gene>
<dbReference type="PANTHER" id="PTHR15407">
    <property type="entry name" value="FUKUTIN-RELATED"/>
    <property type="match status" value="1"/>
</dbReference>
<keyword evidence="6" id="KW-0732">Signal</keyword>
<evidence type="ECO:0000256" key="3">
    <source>
        <dbReference type="ARBA" id="ARBA00022989"/>
    </source>
</evidence>
<evidence type="ECO:0000313" key="8">
    <source>
        <dbReference type="EMBL" id="SPO03506.1"/>
    </source>
</evidence>
<evidence type="ECO:0000313" key="9">
    <source>
        <dbReference type="Proteomes" id="UP001187682"/>
    </source>
</evidence>
<evidence type="ECO:0000256" key="4">
    <source>
        <dbReference type="ARBA" id="ARBA00023136"/>
    </source>
</evidence>
<protein>
    <submittedName>
        <fullName evidence="8">Related to mannosylphosphorylation protein MNN4</fullName>
    </submittedName>
</protein>
<keyword evidence="3" id="KW-1133">Transmembrane helix</keyword>
<keyword evidence="2" id="KW-0812">Transmembrane</keyword>
<keyword evidence="9" id="KW-1185">Reference proteome</keyword>